<evidence type="ECO:0000313" key="2">
    <source>
        <dbReference type="EMBL" id="PZN71036.1"/>
    </source>
</evidence>
<dbReference type="Pfam" id="PF23876">
    <property type="entry name" value="DUF7230"/>
    <property type="match status" value="1"/>
</dbReference>
<sequence length="76" mass="8793">MRKIIKVVVKYQIPVNPSNKEVKVSKKSKQDKRGARNPVAQHAHKFNRSLVFKDRAKYRRTAKHNGLEPFANLLLA</sequence>
<comment type="caution">
    <text evidence="2">The sequence shown here is derived from an EMBL/GenBank/DDBJ whole genome shotgun (WGS) entry which is preliminary data.</text>
</comment>
<dbReference type="EMBL" id="QJPH01000537">
    <property type="protein sequence ID" value="PZN71036.1"/>
    <property type="molecule type" value="Genomic_DNA"/>
</dbReference>
<proteinExistence type="predicted"/>
<reference evidence="2 3" key="1">
    <citation type="journal article" date="2018" name="Aquat. Microb. Ecol.">
        <title>Gammaproteobacterial methanotrophs dominate.</title>
        <authorList>
            <person name="Rissanen A.J."/>
            <person name="Saarenheimo J."/>
            <person name="Tiirola M."/>
            <person name="Peura S."/>
            <person name="Aalto S.L."/>
            <person name="Karvinen A."/>
            <person name="Nykanen H."/>
        </authorList>
    </citation>
    <scope>NUCLEOTIDE SEQUENCE [LARGE SCALE GENOMIC DNA]</scope>
    <source>
        <strain evidence="2">AMbin10</strain>
    </source>
</reference>
<accession>A0A2W4QII8</accession>
<dbReference type="AlphaFoldDB" id="A0A2W4QII8"/>
<dbReference type="Proteomes" id="UP000249396">
    <property type="component" value="Unassembled WGS sequence"/>
</dbReference>
<evidence type="ECO:0000256" key="1">
    <source>
        <dbReference type="SAM" id="MobiDB-lite"/>
    </source>
</evidence>
<name>A0A2W4QII8_9GAMM</name>
<evidence type="ECO:0000313" key="3">
    <source>
        <dbReference type="Proteomes" id="UP000249396"/>
    </source>
</evidence>
<feature type="region of interest" description="Disordered" evidence="1">
    <location>
        <begin position="20"/>
        <end position="44"/>
    </location>
</feature>
<dbReference type="InterPro" id="IPR055654">
    <property type="entry name" value="DUF7230"/>
</dbReference>
<protein>
    <submittedName>
        <fullName evidence="2">Uncharacterized protein</fullName>
    </submittedName>
</protein>
<organism evidence="2 3">
    <name type="scientific">Candidatus Methylumidiphilus alinenensis</name>
    <dbReference type="NCBI Taxonomy" id="2202197"/>
    <lineage>
        <taxon>Bacteria</taxon>
        <taxon>Pseudomonadati</taxon>
        <taxon>Pseudomonadota</taxon>
        <taxon>Gammaproteobacteria</taxon>
        <taxon>Methylococcales</taxon>
        <taxon>Candidatus Methylumidiphilus</taxon>
    </lineage>
</organism>
<gene>
    <name evidence="2" type="ORF">DM484_27325</name>
</gene>